<gene>
    <name evidence="1" type="ORF">ODALV1_LOCUS18890</name>
</gene>
<evidence type="ECO:0000313" key="2">
    <source>
        <dbReference type="Proteomes" id="UP001642540"/>
    </source>
</evidence>
<evidence type="ECO:0000313" key="1">
    <source>
        <dbReference type="EMBL" id="CAL8120185.1"/>
    </source>
</evidence>
<proteinExistence type="predicted"/>
<keyword evidence="2" id="KW-1185">Reference proteome</keyword>
<protein>
    <submittedName>
        <fullName evidence="1">Uncharacterized protein</fullName>
    </submittedName>
</protein>
<dbReference type="Proteomes" id="UP001642540">
    <property type="component" value="Unassembled WGS sequence"/>
</dbReference>
<sequence length="129" mass="14698">MESEKLSSLAKVTGGEWTKIFGSARRISGTEIQLFVRSSDVRLHRPGHPLIMGFISYEGNEPQFHHVENMGEGQVGRVNLEYTKMSRNSILLRTKSDQLGLIGPPRQMFFRLTMTFTKDDEVVEVIEIE</sequence>
<reference evidence="1 2" key="1">
    <citation type="submission" date="2024-08" db="EMBL/GenBank/DDBJ databases">
        <authorList>
            <person name="Cucini C."/>
            <person name="Frati F."/>
        </authorList>
    </citation>
    <scope>NUCLEOTIDE SEQUENCE [LARGE SCALE GENOMIC DNA]</scope>
</reference>
<name>A0ABP1RA60_9HEXA</name>
<dbReference type="EMBL" id="CAXLJM020000062">
    <property type="protein sequence ID" value="CAL8120185.1"/>
    <property type="molecule type" value="Genomic_DNA"/>
</dbReference>
<accession>A0ABP1RA60</accession>
<organism evidence="1 2">
    <name type="scientific">Orchesella dallaii</name>
    <dbReference type="NCBI Taxonomy" id="48710"/>
    <lineage>
        <taxon>Eukaryota</taxon>
        <taxon>Metazoa</taxon>
        <taxon>Ecdysozoa</taxon>
        <taxon>Arthropoda</taxon>
        <taxon>Hexapoda</taxon>
        <taxon>Collembola</taxon>
        <taxon>Entomobryomorpha</taxon>
        <taxon>Entomobryoidea</taxon>
        <taxon>Orchesellidae</taxon>
        <taxon>Orchesellinae</taxon>
        <taxon>Orchesella</taxon>
    </lineage>
</organism>
<comment type="caution">
    <text evidence="1">The sequence shown here is derived from an EMBL/GenBank/DDBJ whole genome shotgun (WGS) entry which is preliminary data.</text>
</comment>